<evidence type="ECO:0000313" key="2">
    <source>
        <dbReference type="Proteomes" id="UP000755585"/>
    </source>
</evidence>
<dbReference type="Proteomes" id="UP000755585">
    <property type="component" value="Unassembled WGS sequence"/>
</dbReference>
<comment type="caution">
    <text evidence="1">The sequence shown here is derived from an EMBL/GenBank/DDBJ whole genome shotgun (WGS) entry which is preliminary data.</text>
</comment>
<proteinExistence type="predicted"/>
<name>A0ABS4UIN1_9ACTN</name>
<evidence type="ECO:0000313" key="1">
    <source>
        <dbReference type="EMBL" id="MBP2351503.1"/>
    </source>
</evidence>
<organism evidence="1 2">
    <name type="scientific">Kribbella aluminosa</name>
    <dbReference type="NCBI Taxonomy" id="416017"/>
    <lineage>
        <taxon>Bacteria</taxon>
        <taxon>Bacillati</taxon>
        <taxon>Actinomycetota</taxon>
        <taxon>Actinomycetes</taxon>
        <taxon>Propionibacteriales</taxon>
        <taxon>Kribbellaceae</taxon>
        <taxon>Kribbella</taxon>
    </lineage>
</organism>
<protein>
    <submittedName>
        <fullName evidence="1">PHD/YefM family antitoxin component YafN of YafNO toxin-antitoxin module</fullName>
    </submittedName>
</protein>
<accession>A0ABS4UIN1</accession>
<keyword evidence="2" id="KW-1185">Reference proteome</keyword>
<gene>
    <name evidence="1" type="ORF">JOF29_002586</name>
</gene>
<reference evidence="1 2" key="1">
    <citation type="submission" date="2021-03" db="EMBL/GenBank/DDBJ databases">
        <title>Sequencing the genomes of 1000 actinobacteria strains.</title>
        <authorList>
            <person name="Klenk H.-P."/>
        </authorList>
    </citation>
    <scope>NUCLEOTIDE SEQUENCE [LARGE SCALE GENOMIC DNA]</scope>
    <source>
        <strain evidence="1 2">DSM 18824</strain>
    </source>
</reference>
<dbReference type="RefSeq" id="WP_209694394.1">
    <property type="nucleotide sequence ID" value="NZ_BAAAVU010000021.1"/>
</dbReference>
<dbReference type="EMBL" id="JAGINT010000001">
    <property type="protein sequence ID" value="MBP2351503.1"/>
    <property type="molecule type" value="Genomic_DNA"/>
</dbReference>
<sequence length="119" mass="13095">MDPQETQHLLSDGTTVWVLSTSAASENLPAILQMFRSGKAEPLVFGDAGQPEAVVIPFEVWRALTEAATDEEGFDSSYSLVRHRLKNPGGPSVPFEEVAAEFGWDLDEDVDDSDFRKPQ</sequence>